<name>A0ABQ4U982_9HYPH</name>
<dbReference type="EMBL" id="BPRC01000001">
    <property type="protein sequence ID" value="GJE63544.1"/>
    <property type="molecule type" value="Genomic_DNA"/>
</dbReference>
<keyword evidence="1" id="KW-0812">Transmembrane</keyword>
<proteinExistence type="predicted"/>
<organism evidence="2 3">
    <name type="scientific">Methylorubrum aminovorans</name>
    <dbReference type="NCBI Taxonomy" id="269069"/>
    <lineage>
        <taxon>Bacteria</taxon>
        <taxon>Pseudomonadati</taxon>
        <taxon>Pseudomonadota</taxon>
        <taxon>Alphaproteobacteria</taxon>
        <taxon>Hyphomicrobiales</taxon>
        <taxon>Methylobacteriaceae</taxon>
        <taxon>Methylorubrum</taxon>
    </lineage>
</organism>
<reference evidence="2" key="1">
    <citation type="journal article" date="2021" name="Front. Microbiol.">
        <title>Comprehensive Comparative Genomics and Phenotyping of Methylobacterium Species.</title>
        <authorList>
            <person name="Alessa O."/>
            <person name="Ogura Y."/>
            <person name="Fujitani Y."/>
            <person name="Takami H."/>
            <person name="Hayashi T."/>
            <person name="Sahin N."/>
            <person name="Tani A."/>
        </authorList>
    </citation>
    <scope>NUCLEOTIDE SEQUENCE</scope>
    <source>
        <strain evidence="2">NBRC 15686</strain>
    </source>
</reference>
<gene>
    <name evidence="2" type="ORF">LNAOJCKE_0741</name>
</gene>
<feature type="transmembrane region" description="Helical" evidence="1">
    <location>
        <begin position="85"/>
        <end position="103"/>
    </location>
</feature>
<evidence type="ECO:0000256" key="1">
    <source>
        <dbReference type="SAM" id="Phobius"/>
    </source>
</evidence>
<reference evidence="2" key="2">
    <citation type="submission" date="2021-08" db="EMBL/GenBank/DDBJ databases">
        <authorList>
            <person name="Tani A."/>
            <person name="Ola A."/>
            <person name="Ogura Y."/>
            <person name="Katsura K."/>
            <person name="Hayashi T."/>
        </authorList>
    </citation>
    <scope>NUCLEOTIDE SEQUENCE</scope>
    <source>
        <strain evidence="2">NBRC 15686</strain>
    </source>
</reference>
<evidence type="ECO:0000313" key="3">
    <source>
        <dbReference type="Proteomes" id="UP001055039"/>
    </source>
</evidence>
<sequence>MSGDRVRKLALGLFALSILLGGGHLFTGVVYLSDEPTALLVLKRGPALWIERPESQDRPLSEQIVLDREEPDLAYGWLYSPLMRLAPILAPGLAGVAVLLLAISRRRRTGAQG</sequence>
<keyword evidence="1" id="KW-0472">Membrane</keyword>
<keyword evidence="1" id="KW-1133">Transmembrane helix</keyword>
<protein>
    <submittedName>
        <fullName evidence="2">Uncharacterized protein</fullName>
    </submittedName>
</protein>
<evidence type="ECO:0000313" key="2">
    <source>
        <dbReference type="EMBL" id="GJE63544.1"/>
    </source>
</evidence>
<keyword evidence="3" id="KW-1185">Reference proteome</keyword>
<comment type="caution">
    <text evidence="2">The sequence shown here is derived from an EMBL/GenBank/DDBJ whole genome shotgun (WGS) entry which is preliminary data.</text>
</comment>
<accession>A0ABQ4U982</accession>
<dbReference type="Proteomes" id="UP001055039">
    <property type="component" value="Unassembled WGS sequence"/>
</dbReference>